<dbReference type="Proteomes" id="UP000236178">
    <property type="component" value="Unassembled WGS sequence"/>
</dbReference>
<organism evidence="1 2">
    <name type="scientific">Streptomyces populi</name>
    <dbReference type="NCBI Taxonomy" id="2058924"/>
    <lineage>
        <taxon>Bacteria</taxon>
        <taxon>Bacillati</taxon>
        <taxon>Actinomycetota</taxon>
        <taxon>Actinomycetes</taxon>
        <taxon>Kitasatosporales</taxon>
        <taxon>Streptomycetaceae</taxon>
        <taxon>Streptomyces</taxon>
    </lineage>
</organism>
<evidence type="ECO:0000313" key="2">
    <source>
        <dbReference type="Proteomes" id="UP000236178"/>
    </source>
</evidence>
<gene>
    <name evidence="1" type="ORF">CW362_07860</name>
</gene>
<dbReference type="OrthoDB" id="3865512at2"/>
<reference evidence="1 2" key="1">
    <citation type="submission" date="2017-12" db="EMBL/GenBank/DDBJ databases">
        <title>Streptomyces populusis sp. nov., a novel endophytic actinobacterium isolated from stems of Populus adenopoda Maxim.</title>
        <authorList>
            <person name="Wang Z."/>
        </authorList>
    </citation>
    <scope>NUCLEOTIDE SEQUENCE [LARGE SCALE GENOMIC DNA]</scope>
    <source>
        <strain evidence="1 2">A249</strain>
    </source>
</reference>
<evidence type="ECO:0000313" key="1">
    <source>
        <dbReference type="EMBL" id="PKT73474.1"/>
    </source>
</evidence>
<proteinExistence type="predicted"/>
<protein>
    <submittedName>
        <fullName evidence="1">Uncharacterized protein</fullName>
    </submittedName>
</protein>
<keyword evidence="2" id="KW-1185">Reference proteome</keyword>
<name>A0A2I0SU50_9ACTN</name>
<sequence length="249" mass="25545">MNHRVRGAVLSVVAAVVLLCLAYQQKLFVSAEPASSGSMSATALSGGGFSDGNECGVKGFHHFALPADASSPPSPDTPQVGPQLALGAYGYQQMSDSPGHFTIQLLFAPRGKQSLVLSRTLGTDGVAVEIEGPHGLVGGAHGLPVTWNHPTTANRDNAMRIDAVGGGSAEVSLPVQALCPGYQGASVMKGLLAPIDSRNTITGQPAYTLTVSVSDPGIGELRRTVRSAVSGDLLSASNLVPLDKPITRP</sequence>
<dbReference type="EMBL" id="PJOS01000010">
    <property type="protein sequence ID" value="PKT73474.1"/>
    <property type="molecule type" value="Genomic_DNA"/>
</dbReference>
<accession>A0A2I0SU50</accession>
<dbReference type="AlphaFoldDB" id="A0A2I0SU50"/>
<comment type="caution">
    <text evidence="1">The sequence shown here is derived from an EMBL/GenBank/DDBJ whole genome shotgun (WGS) entry which is preliminary data.</text>
</comment>